<evidence type="ECO:0000313" key="2">
    <source>
        <dbReference type="Proteomes" id="UP001185069"/>
    </source>
</evidence>
<proteinExistence type="predicted"/>
<accession>A0ABU1J9I8</accession>
<protein>
    <submittedName>
        <fullName evidence="1">Uncharacterized protein</fullName>
    </submittedName>
</protein>
<name>A0ABU1J9I8_9MICC</name>
<dbReference type="Proteomes" id="UP001185069">
    <property type="component" value="Unassembled WGS sequence"/>
</dbReference>
<gene>
    <name evidence="1" type="ORF">JOE69_000784</name>
</gene>
<organism evidence="1 2">
    <name type="scientific">Arthrobacter russicus</name>
    <dbReference type="NCBI Taxonomy" id="172040"/>
    <lineage>
        <taxon>Bacteria</taxon>
        <taxon>Bacillati</taxon>
        <taxon>Actinomycetota</taxon>
        <taxon>Actinomycetes</taxon>
        <taxon>Micrococcales</taxon>
        <taxon>Micrococcaceae</taxon>
        <taxon>Arthrobacter</taxon>
    </lineage>
</organism>
<keyword evidence="2" id="KW-1185">Reference proteome</keyword>
<reference evidence="1 2" key="1">
    <citation type="submission" date="2023-07" db="EMBL/GenBank/DDBJ databases">
        <title>Sequencing the genomes of 1000 actinobacteria strains.</title>
        <authorList>
            <person name="Klenk H.-P."/>
        </authorList>
    </citation>
    <scope>NUCLEOTIDE SEQUENCE [LARGE SCALE GENOMIC DNA]</scope>
    <source>
        <strain evidence="1 2">DSM 14555</strain>
    </source>
</reference>
<evidence type="ECO:0000313" key="1">
    <source>
        <dbReference type="EMBL" id="MDR6268546.1"/>
    </source>
</evidence>
<comment type="caution">
    <text evidence="1">The sequence shown here is derived from an EMBL/GenBank/DDBJ whole genome shotgun (WGS) entry which is preliminary data.</text>
</comment>
<dbReference type="RefSeq" id="WP_296363718.1">
    <property type="nucleotide sequence ID" value="NZ_BAAAHY010000006.1"/>
</dbReference>
<dbReference type="EMBL" id="JAVDQF010000001">
    <property type="protein sequence ID" value="MDR6268546.1"/>
    <property type="molecule type" value="Genomic_DNA"/>
</dbReference>
<sequence>MTSQRCALGCLVLLGSAMLGLLLWTAISILHDLAAALQRSLDLLSGI</sequence>